<sequence>MLRWVRTVLMARGHCFLVVMSCACDLQGISKQCFILLPFLISIPTADLFRLACTIIYCFVGCLLFTPVNGPAKQERKFVQDFFSNTEDFSQLRLSTEGTYASLIITAYPIDNHVSAISLKRL</sequence>
<dbReference type="Ensembl" id="ENSAMXT00005003093.1">
    <property type="protein sequence ID" value="ENSAMXP00005002738.1"/>
    <property type="gene ID" value="ENSAMXG00005001651.1"/>
</dbReference>
<dbReference type="PROSITE" id="PS51257">
    <property type="entry name" value="PROKAR_LIPOPROTEIN"/>
    <property type="match status" value="1"/>
</dbReference>
<evidence type="ECO:0000256" key="1">
    <source>
        <dbReference type="SAM" id="Phobius"/>
    </source>
</evidence>
<dbReference type="Proteomes" id="UP000694621">
    <property type="component" value="Unplaced"/>
</dbReference>
<protein>
    <submittedName>
        <fullName evidence="2">Uncharacterized protein</fullName>
    </submittedName>
</protein>
<keyword evidence="1" id="KW-1133">Transmembrane helix</keyword>
<accession>A0A8B9GRG0</accession>
<proteinExistence type="predicted"/>
<evidence type="ECO:0000313" key="3">
    <source>
        <dbReference type="Proteomes" id="UP000694621"/>
    </source>
</evidence>
<dbReference type="AlphaFoldDB" id="A0A8B9GRG0"/>
<organism evidence="2 3">
    <name type="scientific">Astyanax mexicanus</name>
    <name type="common">Blind cave fish</name>
    <name type="synonym">Astyanax fasciatus mexicanus</name>
    <dbReference type="NCBI Taxonomy" id="7994"/>
    <lineage>
        <taxon>Eukaryota</taxon>
        <taxon>Metazoa</taxon>
        <taxon>Chordata</taxon>
        <taxon>Craniata</taxon>
        <taxon>Vertebrata</taxon>
        <taxon>Euteleostomi</taxon>
        <taxon>Actinopterygii</taxon>
        <taxon>Neopterygii</taxon>
        <taxon>Teleostei</taxon>
        <taxon>Ostariophysi</taxon>
        <taxon>Characiformes</taxon>
        <taxon>Characoidei</taxon>
        <taxon>Acestrorhamphidae</taxon>
        <taxon>Acestrorhamphinae</taxon>
        <taxon>Astyanax</taxon>
    </lineage>
</organism>
<feature type="transmembrane region" description="Helical" evidence="1">
    <location>
        <begin position="48"/>
        <end position="68"/>
    </location>
</feature>
<reference evidence="2" key="1">
    <citation type="submission" date="2025-08" db="UniProtKB">
        <authorList>
            <consortium name="Ensembl"/>
        </authorList>
    </citation>
    <scope>IDENTIFICATION</scope>
</reference>
<evidence type="ECO:0000313" key="2">
    <source>
        <dbReference type="Ensembl" id="ENSAMXP00005002738.1"/>
    </source>
</evidence>
<dbReference type="OrthoDB" id="6510177at2759"/>
<name>A0A8B9GRG0_ASTMX</name>
<keyword evidence="1" id="KW-0472">Membrane</keyword>
<keyword evidence="1" id="KW-0812">Transmembrane</keyword>